<dbReference type="InParanoid" id="A0A369J1Y6"/>
<reference evidence="8" key="1">
    <citation type="submission" date="2018-04" db="EMBL/GenBank/DDBJ databases">
        <title>Whole genome sequencing of Hypsizygus marmoreus.</title>
        <authorList>
            <person name="Choi I.-G."/>
            <person name="Min B."/>
            <person name="Kim J.-G."/>
            <person name="Kim S."/>
            <person name="Oh Y.-L."/>
            <person name="Kong W.-S."/>
            <person name="Park H."/>
            <person name="Jeong J."/>
            <person name="Song E.-S."/>
        </authorList>
    </citation>
    <scope>NUCLEOTIDE SEQUENCE [LARGE SCALE GENOMIC DNA]</scope>
    <source>
        <strain evidence="8">51987-8</strain>
    </source>
</reference>
<evidence type="ECO:0000313" key="9">
    <source>
        <dbReference type="Proteomes" id="UP000076154"/>
    </source>
</evidence>
<comment type="subcellular location">
    <subcellularLocation>
        <location evidence="1">Nucleus</location>
    </subcellularLocation>
</comment>
<dbReference type="Proteomes" id="UP000076154">
    <property type="component" value="Unassembled WGS sequence"/>
</dbReference>
<gene>
    <name evidence="8" type="ORF">Hypma_003531</name>
</gene>
<dbReference type="SMART" id="SM00066">
    <property type="entry name" value="GAL4"/>
    <property type="match status" value="1"/>
</dbReference>
<dbReference type="OrthoDB" id="2309723at2759"/>
<dbReference type="PANTHER" id="PTHR47338">
    <property type="entry name" value="ZN(II)2CYS6 TRANSCRIPTION FACTOR (EUROFUNG)-RELATED"/>
    <property type="match status" value="1"/>
</dbReference>
<sequence length="562" mass="62408">MSLQPSEGSSRKGRKGNTCLNCRRRKIKCDGDRPTCGQCEHGGPTFEDCEYPGESPTPTQLLEQRISVVKSRIRAIEVAEHTEGITLHHPYRSDDAASSAYRSVSSSEPSWSPGPHPLISGSPPSHASMPSEEYFEEPSPEQRQIILNTFLFNGHQFGFFLNVDRFLQSLVLSRPMGDYTRPTPGLLSAAYLWASHLAGIPQEETLLLNNTLRHVARDPSSSHPQRTVNSIQAEVLLSYYFLKDGKMLQGSYHADAALSLTLAAGLHRIRSPTGHSVLPYPIDAIEEGERIDAFWTVLRLNNYWTAIQESHSTLHEFRNAAVDTPWPMEAPEHESYILPVYSSATLREFLEGTSAAGVSDKALHTKAAILLERATSLHTSDESSSGRSSAFPSPGSQAEWILQSDSFVRLDFLINTFASSLPLVDRLFTSSSKRDIQVVTQLLVQAAIIKLHMPFVGEFQESRQKVVFAARVVAHITMSFITTDTARLYVDPIIGIVWALASEALMMQIIQGNNGDFADLEASLEIILNQLTRFSESNELFRSLLIRYQKLYISRSSSSTGP</sequence>
<dbReference type="Pfam" id="PF04082">
    <property type="entry name" value="Fungal_trans"/>
    <property type="match status" value="1"/>
</dbReference>
<dbReference type="InterPro" id="IPR050815">
    <property type="entry name" value="TF_fung"/>
</dbReference>
<keyword evidence="5" id="KW-0539">Nucleus</keyword>
<dbReference type="SUPFAM" id="SSF57701">
    <property type="entry name" value="Zn2/Cys6 DNA-binding domain"/>
    <property type="match status" value="1"/>
</dbReference>
<evidence type="ECO:0000256" key="1">
    <source>
        <dbReference type="ARBA" id="ARBA00004123"/>
    </source>
</evidence>
<dbReference type="GO" id="GO:0000981">
    <property type="term" value="F:DNA-binding transcription factor activity, RNA polymerase II-specific"/>
    <property type="evidence" value="ECO:0007669"/>
    <property type="project" value="InterPro"/>
</dbReference>
<dbReference type="GO" id="GO:0003677">
    <property type="term" value="F:DNA binding"/>
    <property type="evidence" value="ECO:0007669"/>
    <property type="project" value="InterPro"/>
</dbReference>
<dbReference type="Gene3D" id="4.10.240.10">
    <property type="entry name" value="Zn(2)-C6 fungal-type DNA-binding domain"/>
    <property type="match status" value="1"/>
</dbReference>
<name>A0A369J1Y6_HYPMA</name>
<evidence type="ECO:0000256" key="2">
    <source>
        <dbReference type="ARBA" id="ARBA00022723"/>
    </source>
</evidence>
<dbReference type="GO" id="GO:0006351">
    <property type="term" value="P:DNA-templated transcription"/>
    <property type="evidence" value="ECO:0007669"/>
    <property type="project" value="InterPro"/>
</dbReference>
<evidence type="ECO:0000256" key="3">
    <source>
        <dbReference type="ARBA" id="ARBA00023015"/>
    </source>
</evidence>
<dbReference type="EMBL" id="LUEZ02000137">
    <property type="protein sequence ID" value="RDB15988.1"/>
    <property type="molecule type" value="Genomic_DNA"/>
</dbReference>
<dbReference type="InterPro" id="IPR001138">
    <property type="entry name" value="Zn2Cys6_DnaBD"/>
</dbReference>
<dbReference type="GO" id="GO:0005634">
    <property type="term" value="C:nucleus"/>
    <property type="evidence" value="ECO:0007669"/>
    <property type="project" value="UniProtKB-SubCell"/>
</dbReference>
<dbReference type="PROSITE" id="PS50048">
    <property type="entry name" value="ZN2_CY6_FUNGAL_2"/>
    <property type="match status" value="1"/>
</dbReference>
<dbReference type="CDD" id="cd12148">
    <property type="entry name" value="fungal_TF_MHR"/>
    <property type="match status" value="1"/>
</dbReference>
<dbReference type="CDD" id="cd00067">
    <property type="entry name" value="GAL4"/>
    <property type="match status" value="1"/>
</dbReference>
<keyword evidence="4" id="KW-0804">Transcription</keyword>
<accession>A0A369J1Y6</accession>
<dbReference type="InterPro" id="IPR007219">
    <property type="entry name" value="XnlR_reg_dom"/>
</dbReference>
<dbReference type="Pfam" id="PF00172">
    <property type="entry name" value="Zn_clus"/>
    <property type="match status" value="1"/>
</dbReference>
<feature type="domain" description="Zn(2)-C6 fungal-type" evidence="7">
    <location>
        <begin position="18"/>
        <end position="51"/>
    </location>
</feature>
<dbReference type="PANTHER" id="PTHR47338:SF29">
    <property type="entry name" value="ZN(2)-C6 FUNGAL-TYPE DOMAIN-CONTAINING PROTEIN"/>
    <property type="match status" value="1"/>
</dbReference>
<keyword evidence="9" id="KW-1185">Reference proteome</keyword>
<evidence type="ECO:0000313" key="8">
    <source>
        <dbReference type="EMBL" id="RDB15988.1"/>
    </source>
</evidence>
<evidence type="ECO:0000256" key="4">
    <source>
        <dbReference type="ARBA" id="ARBA00023163"/>
    </source>
</evidence>
<organism evidence="8 9">
    <name type="scientific">Hypsizygus marmoreus</name>
    <name type="common">White beech mushroom</name>
    <name type="synonym">Agaricus marmoreus</name>
    <dbReference type="NCBI Taxonomy" id="39966"/>
    <lineage>
        <taxon>Eukaryota</taxon>
        <taxon>Fungi</taxon>
        <taxon>Dikarya</taxon>
        <taxon>Basidiomycota</taxon>
        <taxon>Agaricomycotina</taxon>
        <taxon>Agaricomycetes</taxon>
        <taxon>Agaricomycetidae</taxon>
        <taxon>Agaricales</taxon>
        <taxon>Tricholomatineae</taxon>
        <taxon>Lyophyllaceae</taxon>
        <taxon>Hypsizygus</taxon>
    </lineage>
</organism>
<evidence type="ECO:0000256" key="6">
    <source>
        <dbReference type="SAM" id="MobiDB-lite"/>
    </source>
</evidence>
<evidence type="ECO:0000259" key="7">
    <source>
        <dbReference type="PROSITE" id="PS50048"/>
    </source>
</evidence>
<dbReference type="STRING" id="39966.A0A369J1Y6"/>
<dbReference type="AlphaFoldDB" id="A0A369J1Y6"/>
<dbReference type="GO" id="GO:0008270">
    <property type="term" value="F:zinc ion binding"/>
    <property type="evidence" value="ECO:0007669"/>
    <property type="project" value="InterPro"/>
</dbReference>
<dbReference type="InterPro" id="IPR036864">
    <property type="entry name" value="Zn2-C6_fun-type_DNA-bd_sf"/>
</dbReference>
<feature type="compositionally biased region" description="Low complexity" evidence="6">
    <location>
        <begin position="104"/>
        <end position="113"/>
    </location>
</feature>
<evidence type="ECO:0000256" key="5">
    <source>
        <dbReference type="ARBA" id="ARBA00023242"/>
    </source>
</evidence>
<proteinExistence type="predicted"/>
<keyword evidence="2" id="KW-0479">Metal-binding</keyword>
<comment type="caution">
    <text evidence="8">The sequence shown here is derived from an EMBL/GenBank/DDBJ whole genome shotgun (WGS) entry which is preliminary data.</text>
</comment>
<protein>
    <recommendedName>
        <fullName evidence="7">Zn(2)-C6 fungal-type domain-containing protein</fullName>
    </recommendedName>
</protein>
<feature type="region of interest" description="Disordered" evidence="6">
    <location>
        <begin position="104"/>
        <end position="138"/>
    </location>
</feature>
<keyword evidence="3" id="KW-0805">Transcription regulation</keyword>